<accession>A0A918KC43</accession>
<keyword evidence="8 9" id="KW-0092">Biotin</keyword>
<dbReference type="EMBL" id="BMYV01000001">
    <property type="protein sequence ID" value="GGX58112.1"/>
    <property type="molecule type" value="Genomic_DNA"/>
</dbReference>
<evidence type="ECO:0000256" key="2">
    <source>
        <dbReference type="ARBA" id="ARBA00005194"/>
    </source>
</evidence>
<evidence type="ECO:0000256" key="3">
    <source>
        <dbReference type="ARBA" id="ARBA00017562"/>
    </source>
</evidence>
<comment type="function">
    <text evidence="1 9">This protein is a component of the acetyl coenzyme A carboxylase complex; first, biotin carboxylase catalyzes the carboxylation of the carrier protein and then the transcarboxylase transfers the carboxyl group to form malonyl-CoA.</text>
</comment>
<gene>
    <name evidence="12" type="ORF">GCM10011309_04120</name>
</gene>
<dbReference type="InterPro" id="IPR000089">
    <property type="entry name" value="Biotin_lipoyl"/>
</dbReference>
<dbReference type="GO" id="GO:0003989">
    <property type="term" value="F:acetyl-CoA carboxylase activity"/>
    <property type="evidence" value="ECO:0007669"/>
    <property type="project" value="InterPro"/>
</dbReference>
<dbReference type="GO" id="GO:0009317">
    <property type="term" value="C:acetyl-CoA carboxylase complex"/>
    <property type="evidence" value="ECO:0007669"/>
    <property type="project" value="InterPro"/>
</dbReference>
<evidence type="ECO:0000256" key="7">
    <source>
        <dbReference type="ARBA" id="ARBA00023160"/>
    </source>
</evidence>
<evidence type="ECO:0000256" key="4">
    <source>
        <dbReference type="ARBA" id="ARBA00022516"/>
    </source>
</evidence>
<dbReference type="CDD" id="cd06850">
    <property type="entry name" value="biotinyl_domain"/>
    <property type="match status" value="1"/>
</dbReference>
<dbReference type="GO" id="GO:0006633">
    <property type="term" value="P:fatty acid biosynthetic process"/>
    <property type="evidence" value="ECO:0007669"/>
    <property type="project" value="UniProtKB-KW"/>
</dbReference>
<evidence type="ECO:0000256" key="9">
    <source>
        <dbReference type="RuleBase" id="RU364072"/>
    </source>
</evidence>
<evidence type="ECO:0000256" key="5">
    <source>
        <dbReference type="ARBA" id="ARBA00022832"/>
    </source>
</evidence>
<dbReference type="Pfam" id="PF00364">
    <property type="entry name" value="Biotin_lipoyl"/>
    <property type="match status" value="1"/>
</dbReference>
<dbReference type="RefSeq" id="WP_189580665.1">
    <property type="nucleotide sequence ID" value="NZ_BMYV01000001.1"/>
</dbReference>
<sequence>MAKENSEPTAKDLKFVKELMVLLEDSSLTEIDFQKGDLGISLSKSGPSSSGVQHIMAAPAAAAPAPAAAPSMPVAAVEKPSDAASHPGAVKSPMVGTAYTRPSPDAETFVNVGDKVKEGDTIMLIEAMKTFNPIVAPKSGKIEQVLVDDASAVEFGEALFIIV</sequence>
<feature type="domain" description="Lipoyl-binding" evidence="11">
    <location>
        <begin position="87"/>
        <end position="163"/>
    </location>
</feature>
<dbReference type="PRINTS" id="PR01071">
    <property type="entry name" value="ACOABIOTINCC"/>
</dbReference>
<keyword evidence="6 9" id="KW-0443">Lipid metabolism</keyword>
<dbReference type="Gene3D" id="2.40.50.100">
    <property type="match status" value="1"/>
</dbReference>
<feature type="region of interest" description="Disordered" evidence="10">
    <location>
        <begin position="78"/>
        <end position="98"/>
    </location>
</feature>
<evidence type="ECO:0000256" key="8">
    <source>
        <dbReference type="ARBA" id="ARBA00023267"/>
    </source>
</evidence>
<proteinExistence type="predicted"/>
<name>A0A918KC43_9PROT</name>
<comment type="pathway">
    <text evidence="2 9">Lipid metabolism; fatty acid biosynthesis.</text>
</comment>
<reference evidence="12 13" key="1">
    <citation type="journal article" date="2014" name="Int. J. Syst. Evol. Microbiol.">
        <title>Complete genome sequence of Corynebacterium casei LMG S-19264T (=DSM 44701T), isolated from a smear-ripened cheese.</title>
        <authorList>
            <consortium name="US DOE Joint Genome Institute (JGI-PGF)"/>
            <person name="Walter F."/>
            <person name="Albersmeier A."/>
            <person name="Kalinowski J."/>
            <person name="Ruckert C."/>
        </authorList>
    </citation>
    <scope>NUCLEOTIDE SEQUENCE [LARGE SCALE GENOMIC DNA]</scope>
    <source>
        <strain evidence="12 13">KCTC 23968</strain>
    </source>
</reference>
<dbReference type="InterPro" id="IPR001249">
    <property type="entry name" value="AcCoA_biotinCC"/>
</dbReference>
<keyword evidence="4 9" id="KW-0444">Lipid biosynthesis</keyword>
<dbReference type="PROSITE" id="PS00188">
    <property type="entry name" value="BIOTIN"/>
    <property type="match status" value="1"/>
</dbReference>
<evidence type="ECO:0000259" key="11">
    <source>
        <dbReference type="PROSITE" id="PS50968"/>
    </source>
</evidence>
<dbReference type="PANTHER" id="PTHR45266:SF3">
    <property type="entry name" value="OXALOACETATE DECARBOXYLASE ALPHA CHAIN"/>
    <property type="match status" value="1"/>
</dbReference>
<comment type="caution">
    <text evidence="12">The sequence shown here is derived from an EMBL/GenBank/DDBJ whole genome shotgun (WGS) entry which is preliminary data.</text>
</comment>
<keyword evidence="7 9" id="KW-0275">Fatty acid biosynthesis</keyword>
<dbReference type="PANTHER" id="PTHR45266">
    <property type="entry name" value="OXALOACETATE DECARBOXYLASE ALPHA CHAIN"/>
    <property type="match status" value="1"/>
</dbReference>
<keyword evidence="13" id="KW-1185">Reference proteome</keyword>
<evidence type="ECO:0000256" key="1">
    <source>
        <dbReference type="ARBA" id="ARBA00003761"/>
    </source>
</evidence>
<keyword evidence="5 9" id="KW-0276">Fatty acid metabolism</keyword>
<dbReference type="InterPro" id="IPR011053">
    <property type="entry name" value="Single_hybrid_motif"/>
</dbReference>
<dbReference type="PROSITE" id="PS50968">
    <property type="entry name" value="BIOTINYL_LIPOYL"/>
    <property type="match status" value="1"/>
</dbReference>
<protein>
    <recommendedName>
        <fullName evidence="3 9">Biotin carboxyl carrier protein of acetyl-CoA carboxylase</fullName>
    </recommendedName>
</protein>
<dbReference type="SUPFAM" id="SSF51230">
    <property type="entry name" value="Single hybrid motif"/>
    <property type="match status" value="1"/>
</dbReference>
<evidence type="ECO:0000256" key="10">
    <source>
        <dbReference type="SAM" id="MobiDB-lite"/>
    </source>
</evidence>
<evidence type="ECO:0000313" key="12">
    <source>
        <dbReference type="EMBL" id="GGX58112.1"/>
    </source>
</evidence>
<dbReference type="InterPro" id="IPR001882">
    <property type="entry name" value="Biotin_BS"/>
</dbReference>
<dbReference type="AlphaFoldDB" id="A0A918KC43"/>
<dbReference type="NCBIfam" id="TIGR00531">
    <property type="entry name" value="BCCP"/>
    <property type="match status" value="1"/>
</dbReference>
<dbReference type="InterPro" id="IPR050709">
    <property type="entry name" value="Biotin_Carboxyl_Carrier/Decarb"/>
</dbReference>
<evidence type="ECO:0000256" key="6">
    <source>
        <dbReference type="ARBA" id="ARBA00023098"/>
    </source>
</evidence>
<organism evidence="12 13">
    <name type="scientific">Litorimonas cladophorae</name>
    <dbReference type="NCBI Taxonomy" id="1220491"/>
    <lineage>
        <taxon>Bacteria</taxon>
        <taxon>Pseudomonadati</taxon>
        <taxon>Pseudomonadota</taxon>
        <taxon>Alphaproteobacteria</taxon>
        <taxon>Maricaulales</taxon>
        <taxon>Robiginitomaculaceae</taxon>
    </lineage>
</organism>
<evidence type="ECO:0000313" key="13">
    <source>
        <dbReference type="Proteomes" id="UP000600865"/>
    </source>
</evidence>
<dbReference type="Proteomes" id="UP000600865">
    <property type="component" value="Unassembled WGS sequence"/>
</dbReference>